<reference evidence="1 2" key="1">
    <citation type="submission" date="2016-09" db="EMBL/GenBank/DDBJ databases">
        <authorList>
            <person name="Doonan J."/>
            <person name="Pachebat J.A."/>
            <person name="Golyshin P.N."/>
            <person name="Denman S."/>
            <person name="Mcdonald J.E."/>
        </authorList>
    </citation>
    <scope>NUCLEOTIDE SEQUENCE [LARGE SCALE GENOMIC DNA]</scope>
    <source>
        <strain evidence="1 2">NCPPB 3934</strain>
    </source>
</reference>
<dbReference type="Proteomes" id="UP000285648">
    <property type="component" value="Unassembled WGS sequence"/>
</dbReference>
<evidence type="ECO:0008006" key="3">
    <source>
        <dbReference type="Google" id="ProtNLM"/>
    </source>
</evidence>
<proteinExistence type="predicted"/>
<protein>
    <recommendedName>
        <fullName evidence="3">DUF4222 domain-containing protein</fullName>
    </recommendedName>
</protein>
<organism evidence="1 2">
    <name type="scientific">Brenneria alni</name>
    <dbReference type="NCBI Taxonomy" id="71656"/>
    <lineage>
        <taxon>Bacteria</taxon>
        <taxon>Pseudomonadati</taxon>
        <taxon>Pseudomonadota</taxon>
        <taxon>Gammaproteobacteria</taxon>
        <taxon>Enterobacterales</taxon>
        <taxon>Pectobacteriaceae</taxon>
        <taxon>Brenneria</taxon>
    </lineage>
</organism>
<sequence length="62" mass="7321">MTEYIKPLDRRFRDKNGVIVHVTGYEPATQRVIFTRPGYEYLCARPVSYVKQYVTEVKDDHA</sequence>
<name>A0A421DR94_9GAMM</name>
<dbReference type="InterPro" id="IPR025317">
    <property type="entry name" value="DUF4222"/>
</dbReference>
<keyword evidence="2" id="KW-1185">Reference proteome</keyword>
<dbReference type="AlphaFoldDB" id="A0A421DR94"/>
<comment type="caution">
    <text evidence="1">The sequence shown here is derived from an EMBL/GenBank/DDBJ whole genome shotgun (WGS) entry which is preliminary data.</text>
</comment>
<accession>A0A421DR94</accession>
<dbReference type="EMBL" id="MJLZ01000008">
    <property type="protein sequence ID" value="RLM26524.1"/>
    <property type="molecule type" value="Genomic_DNA"/>
</dbReference>
<dbReference type="Pfam" id="PF13973">
    <property type="entry name" value="DUF4222"/>
    <property type="match status" value="1"/>
</dbReference>
<evidence type="ECO:0000313" key="1">
    <source>
        <dbReference type="EMBL" id="RLM26524.1"/>
    </source>
</evidence>
<dbReference type="RefSeq" id="WP_121574193.1">
    <property type="nucleotide sequence ID" value="NZ_MJLZ01000008.1"/>
</dbReference>
<dbReference type="OrthoDB" id="6419134at2"/>
<gene>
    <name evidence="1" type="ORF">BIY29_05565</name>
</gene>
<evidence type="ECO:0000313" key="2">
    <source>
        <dbReference type="Proteomes" id="UP000285648"/>
    </source>
</evidence>